<name>A0A2S9QSG9_9MICO</name>
<gene>
    <name evidence="2" type="ORF">B4915_00985</name>
</gene>
<dbReference type="InterPro" id="IPR027417">
    <property type="entry name" value="P-loop_NTPase"/>
</dbReference>
<protein>
    <submittedName>
        <fullName evidence="2">Cobalamin biosynthesis protein CobQ</fullName>
    </submittedName>
</protein>
<dbReference type="Pfam" id="PF13614">
    <property type="entry name" value="AAA_31"/>
    <property type="match status" value="1"/>
</dbReference>
<dbReference type="InterPro" id="IPR050678">
    <property type="entry name" value="DNA_Partitioning_ATPase"/>
</dbReference>
<dbReference type="RefSeq" id="WP_105803995.1">
    <property type="nucleotide sequence ID" value="NZ_MWZD01000011.1"/>
</dbReference>
<dbReference type="SUPFAM" id="SSF52540">
    <property type="entry name" value="P-loop containing nucleoside triphosphate hydrolases"/>
    <property type="match status" value="1"/>
</dbReference>
<dbReference type="InterPro" id="IPR025669">
    <property type="entry name" value="AAA_dom"/>
</dbReference>
<organism evidence="2 3">
    <name type="scientific">Leucobacter massiliensis</name>
    <dbReference type="NCBI Taxonomy" id="1686285"/>
    <lineage>
        <taxon>Bacteria</taxon>
        <taxon>Bacillati</taxon>
        <taxon>Actinomycetota</taxon>
        <taxon>Actinomycetes</taxon>
        <taxon>Micrococcales</taxon>
        <taxon>Microbacteriaceae</taxon>
        <taxon>Leucobacter</taxon>
    </lineage>
</organism>
<evidence type="ECO:0000313" key="3">
    <source>
        <dbReference type="Proteomes" id="UP000238650"/>
    </source>
</evidence>
<evidence type="ECO:0000259" key="1">
    <source>
        <dbReference type="Pfam" id="PF13614"/>
    </source>
</evidence>
<dbReference type="Gene3D" id="3.40.50.300">
    <property type="entry name" value="P-loop containing nucleotide triphosphate hydrolases"/>
    <property type="match status" value="1"/>
</dbReference>
<dbReference type="PANTHER" id="PTHR13696">
    <property type="entry name" value="P-LOOP CONTAINING NUCLEOSIDE TRIPHOSPHATE HYDROLASE"/>
    <property type="match status" value="1"/>
</dbReference>
<proteinExistence type="predicted"/>
<comment type="caution">
    <text evidence="2">The sequence shown here is derived from an EMBL/GenBank/DDBJ whole genome shotgun (WGS) entry which is preliminary data.</text>
</comment>
<evidence type="ECO:0000313" key="2">
    <source>
        <dbReference type="EMBL" id="PRI12519.1"/>
    </source>
</evidence>
<feature type="domain" description="AAA" evidence="1">
    <location>
        <begin position="9"/>
        <end position="186"/>
    </location>
</feature>
<dbReference type="AlphaFoldDB" id="A0A2S9QSG9"/>
<dbReference type="PANTHER" id="PTHR13696:SF52">
    <property type="entry name" value="PARA FAMILY PROTEIN CT_582"/>
    <property type="match status" value="1"/>
</dbReference>
<sequence>MSATREAVILTACNQKGGVGKSTTLYHLTRAAVIAGLRVLVVDADPQGNITQVLTEGVGEEEPGLADVLSEYASETLEDVIVPAIWEGVDVVPTTGETLGVVRDQLVVAGAGREARMRKVLEPVRGRYDLILIDCGPNLDQLVINALTAADGALVVTQTKLWSANGLAKLLDTVTAVTQSYNPRLRVAGIVLNQHEARTIGGGHWAEEITAAAEARGLPLLAPPVPKRQAIADATEESRGLDEGDNDARELAKIYAGYLAELTGRNER</sequence>
<dbReference type="CDD" id="cd02042">
    <property type="entry name" value="ParAB_family"/>
    <property type="match status" value="1"/>
</dbReference>
<dbReference type="OrthoDB" id="4537985at2"/>
<keyword evidence="3" id="KW-1185">Reference proteome</keyword>
<dbReference type="Proteomes" id="UP000238650">
    <property type="component" value="Unassembled WGS sequence"/>
</dbReference>
<dbReference type="EMBL" id="MWZD01000011">
    <property type="protein sequence ID" value="PRI12519.1"/>
    <property type="molecule type" value="Genomic_DNA"/>
</dbReference>
<reference evidence="2 3" key="1">
    <citation type="journal article" date="2017" name="New Microbes New Infect">
        <title>Genome sequence of 'Leucobacter massiliensis' sp. nov. isolated from human pharynx after travel to the 2014 Hajj.</title>
        <authorList>
            <person name="Leangapichart T."/>
            <person name="Gautret P."/>
            <person name="Nguyen T.T."/>
            <person name="Armstrong N."/>
            <person name="Rolain J.M."/>
        </authorList>
    </citation>
    <scope>NUCLEOTIDE SEQUENCE [LARGE SCALE GENOMIC DNA]</scope>
    <source>
        <strain evidence="2 3">122RC15</strain>
    </source>
</reference>
<accession>A0A2S9QSG9</accession>